<feature type="transmembrane region" description="Helical" evidence="6">
    <location>
        <begin position="274"/>
        <end position="296"/>
    </location>
</feature>
<feature type="transmembrane region" description="Helical" evidence="6">
    <location>
        <begin position="80"/>
        <end position="96"/>
    </location>
</feature>
<keyword evidence="8" id="KW-1185">Reference proteome</keyword>
<protein>
    <submittedName>
        <fullName evidence="7">Cytochrome c oxidase assembly protein</fullName>
    </submittedName>
</protein>
<accession>A0A7X3KAU1</accession>
<feature type="transmembrane region" description="Helical" evidence="6">
    <location>
        <begin position="195"/>
        <end position="213"/>
    </location>
</feature>
<dbReference type="InterPro" id="IPR019108">
    <property type="entry name" value="Caa3_assmbl_CtaG-rel"/>
</dbReference>
<proteinExistence type="predicted"/>
<name>A0A7X3KAU1_9BURK</name>
<dbReference type="AlphaFoldDB" id="A0A7X3KAU1"/>
<dbReference type="GO" id="GO:0005886">
    <property type="term" value="C:plasma membrane"/>
    <property type="evidence" value="ECO:0007669"/>
    <property type="project" value="UniProtKB-SubCell"/>
</dbReference>
<evidence type="ECO:0000256" key="1">
    <source>
        <dbReference type="ARBA" id="ARBA00004651"/>
    </source>
</evidence>
<comment type="caution">
    <text evidence="7">The sequence shown here is derived from an EMBL/GenBank/DDBJ whole genome shotgun (WGS) entry which is preliminary data.</text>
</comment>
<comment type="subcellular location">
    <subcellularLocation>
        <location evidence="1">Cell membrane</location>
        <topology evidence="1">Multi-pass membrane protein</topology>
    </subcellularLocation>
</comment>
<dbReference type="Proteomes" id="UP000443353">
    <property type="component" value="Unassembled WGS sequence"/>
</dbReference>
<evidence type="ECO:0000256" key="4">
    <source>
        <dbReference type="ARBA" id="ARBA00022989"/>
    </source>
</evidence>
<evidence type="ECO:0000313" key="7">
    <source>
        <dbReference type="EMBL" id="MVW63740.1"/>
    </source>
</evidence>
<keyword evidence="3 6" id="KW-0812">Transmembrane</keyword>
<sequence length="309" mass="33450">MVSAMGAVAMRRLIALPAFAPLAARAHDVRAELAAGPALGWGAEWWVVTLLALSLLLYAAGLKRLWPRAHGARRRLARQAAWFSAGWAMLVLALASPLDGAGSYAFSAHMVQHEVLMIVAGPLLVLGRPLALWLWAFGPEGRLRIAAATRGPAVRAAWGALTAPVNAWLLHFAALWMWHVPACFQLALADNGMHALQHTSFLATALLFWWAVLGREGGHHGRGGAIVYLFTTMMHTGALGALFTMSETIWYPLYGNRAQLFGLTPLEDQQLGGLIMWIPGGLAYLIAGLVLCARWLRQGPAPRALEVRP</sequence>
<keyword evidence="2" id="KW-1003">Cell membrane</keyword>
<organism evidence="7 8">
    <name type="scientific">Massilia cellulosiltytica</name>
    <dbReference type="NCBI Taxonomy" id="2683234"/>
    <lineage>
        <taxon>Bacteria</taxon>
        <taxon>Pseudomonadati</taxon>
        <taxon>Pseudomonadota</taxon>
        <taxon>Betaproteobacteria</taxon>
        <taxon>Burkholderiales</taxon>
        <taxon>Oxalobacteraceae</taxon>
        <taxon>Telluria group</taxon>
        <taxon>Massilia</taxon>
    </lineage>
</organism>
<reference evidence="7 8" key="1">
    <citation type="submission" date="2019-12" db="EMBL/GenBank/DDBJ databases">
        <authorList>
            <person name="Li C."/>
            <person name="Zhao J."/>
        </authorList>
    </citation>
    <scope>NUCLEOTIDE SEQUENCE [LARGE SCALE GENOMIC DNA]</scope>
    <source>
        <strain evidence="7 8">NEAU-DD11</strain>
    </source>
</reference>
<keyword evidence="4 6" id="KW-1133">Transmembrane helix</keyword>
<evidence type="ECO:0000313" key="8">
    <source>
        <dbReference type="Proteomes" id="UP000443353"/>
    </source>
</evidence>
<evidence type="ECO:0000256" key="6">
    <source>
        <dbReference type="SAM" id="Phobius"/>
    </source>
</evidence>
<gene>
    <name evidence="7" type="ORF">GPY61_27810</name>
</gene>
<feature type="transmembrane region" description="Helical" evidence="6">
    <location>
        <begin position="156"/>
        <end position="175"/>
    </location>
</feature>
<dbReference type="Pfam" id="PF09678">
    <property type="entry name" value="Caa3_CtaG"/>
    <property type="match status" value="1"/>
</dbReference>
<evidence type="ECO:0000256" key="5">
    <source>
        <dbReference type="ARBA" id="ARBA00023136"/>
    </source>
</evidence>
<dbReference type="EMBL" id="WSES01000009">
    <property type="protein sequence ID" value="MVW63740.1"/>
    <property type="molecule type" value="Genomic_DNA"/>
</dbReference>
<evidence type="ECO:0000256" key="2">
    <source>
        <dbReference type="ARBA" id="ARBA00022475"/>
    </source>
</evidence>
<evidence type="ECO:0000256" key="3">
    <source>
        <dbReference type="ARBA" id="ARBA00022692"/>
    </source>
</evidence>
<feature type="transmembrane region" description="Helical" evidence="6">
    <location>
        <begin position="41"/>
        <end position="60"/>
    </location>
</feature>
<feature type="transmembrane region" description="Helical" evidence="6">
    <location>
        <begin position="116"/>
        <end position="135"/>
    </location>
</feature>
<keyword evidence="5 6" id="KW-0472">Membrane</keyword>
<feature type="transmembrane region" description="Helical" evidence="6">
    <location>
        <begin position="225"/>
        <end position="254"/>
    </location>
</feature>